<organism evidence="2 3">
    <name type="scientific">Cryptosporidium xiaoi</name>
    <dbReference type="NCBI Taxonomy" id="659607"/>
    <lineage>
        <taxon>Eukaryota</taxon>
        <taxon>Sar</taxon>
        <taxon>Alveolata</taxon>
        <taxon>Apicomplexa</taxon>
        <taxon>Conoidasida</taxon>
        <taxon>Coccidia</taxon>
        <taxon>Eucoccidiorida</taxon>
        <taxon>Eimeriorina</taxon>
        <taxon>Cryptosporidiidae</taxon>
        <taxon>Cryptosporidium</taxon>
    </lineage>
</organism>
<accession>A0AAV9XTZ3</accession>
<evidence type="ECO:0000313" key="3">
    <source>
        <dbReference type="Proteomes" id="UP001311799"/>
    </source>
</evidence>
<name>A0AAV9XTZ3_9CRYT</name>
<gene>
    <name evidence="2" type="ORF">RS030_81255</name>
</gene>
<keyword evidence="3" id="KW-1185">Reference proteome</keyword>
<evidence type="ECO:0000313" key="2">
    <source>
        <dbReference type="EMBL" id="KAK6587724.1"/>
    </source>
</evidence>
<proteinExistence type="predicted"/>
<dbReference type="Proteomes" id="UP001311799">
    <property type="component" value="Unassembled WGS sequence"/>
</dbReference>
<reference evidence="2 3" key="1">
    <citation type="submission" date="2023-10" db="EMBL/GenBank/DDBJ databases">
        <title>Comparative genomics analysis reveals potential genetic determinants of host preference in Cryptosporidium xiaoi.</title>
        <authorList>
            <person name="Xiao L."/>
            <person name="Li J."/>
        </authorList>
    </citation>
    <scope>NUCLEOTIDE SEQUENCE [LARGE SCALE GENOMIC DNA]</scope>
    <source>
        <strain evidence="2 3">52996</strain>
    </source>
</reference>
<dbReference type="EMBL" id="JAWDEY010000036">
    <property type="protein sequence ID" value="KAK6587724.1"/>
    <property type="molecule type" value="Genomic_DNA"/>
</dbReference>
<protein>
    <submittedName>
        <fullName evidence="2">Developmental</fullName>
    </submittedName>
</protein>
<dbReference type="AlphaFoldDB" id="A0AAV9XTZ3"/>
<dbReference type="Gene3D" id="6.10.140.1230">
    <property type="match status" value="1"/>
</dbReference>
<comment type="caution">
    <text evidence="2">The sequence shown here is derived from an EMBL/GenBank/DDBJ whole genome shotgun (WGS) entry which is preliminary data.</text>
</comment>
<keyword evidence="1" id="KW-0175">Coiled coil</keyword>
<sequence>MGNKISIDDSIFELKLRKKEIERQYQKKERDSKCERKKAKDALISGRSDLSKIYAENSLSLQEESKELLLMASKLDRLCSKLEKASNREKISSELLEIVPKLQKQLSDQGVMGFNNASKVKEINQLLNQFENIQPEKLMAEINAEKQECTHTNGNNNVDKLLQELLDEHLVEIDQAILSRSENVDSFISELSKDKI</sequence>
<evidence type="ECO:0000256" key="1">
    <source>
        <dbReference type="SAM" id="Coils"/>
    </source>
</evidence>
<feature type="coiled-coil region" evidence="1">
    <location>
        <begin position="11"/>
        <end position="38"/>
    </location>
</feature>